<comment type="subcellular location">
    <subcellularLocation>
        <location evidence="1 11">Endoplasmic reticulum membrane</location>
        <topology evidence="1 11">Multi-pass membrane protein</topology>
    </subcellularLocation>
</comment>
<dbReference type="Pfam" id="PF03982">
    <property type="entry name" value="DAGAT"/>
    <property type="match status" value="1"/>
</dbReference>
<keyword evidence="3" id="KW-0444">Lipid biosynthesis</keyword>
<evidence type="ECO:0000256" key="2">
    <source>
        <dbReference type="ARBA" id="ARBA00005420"/>
    </source>
</evidence>
<evidence type="ECO:0000256" key="11">
    <source>
        <dbReference type="RuleBase" id="RU367023"/>
    </source>
</evidence>
<evidence type="ECO:0000256" key="3">
    <source>
        <dbReference type="ARBA" id="ARBA00022516"/>
    </source>
</evidence>
<keyword evidence="6 11" id="KW-0256">Endoplasmic reticulum</keyword>
<proteinExistence type="inferred from homology"/>
<sequence length="307" mass="34858">MESFPYFLNDVRVLFAMFAVCIVWYFGIVSEMKQSSVLNLPRWLSGGMGNLMRSVGEKVLGLSLEHNVEELSTQQSLLGVHPHGVLCTASTFFGGYLFNVKMKMKGRYMFPCVADVLFRIPIVGEFCLLNGARSMNHHVLDRLLQCGNSIAMYPGGMYEQVHTEPSAEVLYFAPKLGFIRVAIRNGVPLQPSYVFGENQLYSQNCLTRFLNRSMKRFFGLGSFFMVGRFGLLWPVCRPRPLYWHFGNVIDVGCAEAAPSEERVRDVFVRYVAELQRIFKDHAPAHLPADVAAKGLTIVWRVHDKELR</sequence>
<dbReference type="EC" id="2.3.1.-" evidence="11"/>
<gene>
    <name evidence="12" type="ORF">NSCI0253_LOCUS20750</name>
</gene>
<evidence type="ECO:0000256" key="5">
    <source>
        <dbReference type="ARBA" id="ARBA00022692"/>
    </source>
</evidence>
<feature type="transmembrane region" description="Helical" evidence="11">
    <location>
        <begin position="12"/>
        <end position="30"/>
    </location>
</feature>
<name>A0A7S1A9B4_NOCSC</name>
<keyword evidence="5 11" id="KW-0812">Transmembrane</keyword>
<organism evidence="12">
    <name type="scientific">Noctiluca scintillans</name>
    <name type="common">Sea sparkle</name>
    <name type="synonym">Red tide dinoflagellate</name>
    <dbReference type="NCBI Taxonomy" id="2966"/>
    <lineage>
        <taxon>Eukaryota</taxon>
        <taxon>Sar</taxon>
        <taxon>Alveolata</taxon>
        <taxon>Dinophyceae</taxon>
        <taxon>Noctilucales</taxon>
        <taxon>Noctilucaceae</taxon>
        <taxon>Noctiluca</taxon>
    </lineage>
</organism>
<comment type="similarity">
    <text evidence="2 11">Belongs to the diacylglycerol acyltransferase family.</text>
</comment>
<evidence type="ECO:0000256" key="9">
    <source>
        <dbReference type="ARBA" id="ARBA00023136"/>
    </source>
</evidence>
<dbReference type="PANTHER" id="PTHR12317:SF63">
    <property type="entry name" value="DIACYLGLYCEROL O-ACYLTRANSFERASE 2"/>
    <property type="match status" value="1"/>
</dbReference>
<accession>A0A7S1A9B4</accession>
<protein>
    <recommendedName>
        <fullName evidence="11">Acyltransferase</fullName>
        <ecNumber evidence="11">2.3.1.-</ecNumber>
    </recommendedName>
</protein>
<dbReference type="GO" id="GO:0004144">
    <property type="term" value="F:diacylglycerol O-acyltransferase activity"/>
    <property type="evidence" value="ECO:0007669"/>
    <property type="project" value="TreeGrafter"/>
</dbReference>
<keyword evidence="4 11" id="KW-0808">Transferase</keyword>
<evidence type="ECO:0000313" key="12">
    <source>
        <dbReference type="EMBL" id="CAD8846400.1"/>
    </source>
</evidence>
<evidence type="ECO:0000256" key="7">
    <source>
        <dbReference type="ARBA" id="ARBA00022989"/>
    </source>
</evidence>
<feature type="transmembrane region" description="Helical" evidence="11">
    <location>
        <begin position="217"/>
        <end position="235"/>
    </location>
</feature>
<dbReference type="EMBL" id="HBFQ01029445">
    <property type="protein sequence ID" value="CAD8846400.1"/>
    <property type="molecule type" value="Transcribed_RNA"/>
</dbReference>
<evidence type="ECO:0000256" key="8">
    <source>
        <dbReference type="ARBA" id="ARBA00023098"/>
    </source>
</evidence>
<dbReference type="InterPro" id="IPR007130">
    <property type="entry name" value="DAGAT"/>
</dbReference>
<dbReference type="AlphaFoldDB" id="A0A7S1A9B4"/>
<keyword evidence="10" id="KW-0012">Acyltransferase</keyword>
<reference evidence="12" key="1">
    <citation type="submission" date="2021-01" db="EMBL/GenBank/DDBJ databases">
        <authorList>
            <person name="Corre E."/>
            <person name="Pelletier E."/>
            <person name="Niang G."/>
            <person name="Scheremetjew M."/>
            <person name="Finn R."/>
            <person name="Kale V."/>
            <person name="Holt S."/>
            <person name="Cochrane G."/>
            <person name="Meng A."/>
            <person name="Brown T."/>
            <person name="Cohen L."/>
        </authorList>
    </citation>
    <scope>NUCLEOTIDE SEQUENCE</scope>
</reference>
<keyword evidence="7 11" id="KW-1133">Transmembrane helix</keyword>
<dbReference type="GO" id="GO:0005789">
    <property type="term" value="C:endoplasmic reticulum membrane"/>
    <property type="evidence" value="ECO:0007669"/>
    <property type="project" value="UniProtKB-SubCell"/>
</dbReference>
<evidence type="ECO:0000256" key="1">
    <source>
        <dbReference type="ARBA" id="ARBA00004477"/>
    </source>
</evidence>
<evidence type="ECO:0000256" key="4">
    <source>
        <dbReference type="ARBA" id="ARBA00022679"/>
    </source>
</evidence>
<keyword evidence="8" id="KW-0443">Lipid metabolism</keyword>
<dbReference type="PANTHER" id="PTHR12317">
    <property type="entry name" value="DIACYLGLYCEROL O-ACYLTRANSFERASE"/>
    <property type="match status" value="1"/>
</dbReference>
<dbReference type="GO" id="GO:0019432">
    <property type="term" value="P:triglyceride biosynthetic process"/>
    <property type="evidence" value="ECO:0007669"/>
    <property type="project" value="TreeGrafter"/>
</dbReference>
<feature type="transmembrane region" description="Helical" evidence="11">
    <location>
        <begin position="80"/>
        <end position="99"/>
    </location>
</feature>
<keyword evidence="9 11" id="KW-0472">Membrane</keyword>
<evidence type="ECO:0000256" key="6">
    <source>
        <dbReference type="ARBA" id="ARBA00022824"/>
    </source>
</evidence>
<evidence type="ECO:0000256" key="10">
    <source>
        <dbReference type="ARBA" id="ARBA00023315"/>
    </source>
</evidence>